<protein>
    <submittedName>
        <fullName evidence="3">Murein DD-endopeptidase MepM</fullName>
        <ecNumber evidence="3">3.4.24.-</ecNumber>
    </submittedName>
</protein>
<dbReference type="Gene3D" id="3.10.450.350">
    <property type="match status" value="1"/>
</dbReference>
<evidence type="ECO:0000256" key="1">
    <source>
        <dbReference type="ARBA" id="ARBA00022729"/>
    </source>
</evidence>
<gene>
    <name evidence="3" type="primary">mepM_15</name>
    <name evidence="3" type="ORF">GALL_237810</name>
</gene>
<dbReference type="SUPFAM" id="SSF51261">
    <property type="entry name" value="Duplicated hybrid motif"/>
    <property type="match status" value="1"/>
</dbReference>
<keyword evidence="3" id="KW-0378">Hydrolase</keyword>
<proteinExistence type="predicted"/>
<dbReference type="PANTHER" id="PTHR21666:SF289">
    <property type="entry name" value="L-ALA--D-GLU ENDOPEPTIDASE"/>
    <property type="match status" value="1"/>
</dbReference>
<evidence type="ECO:0000259" key="2">
    <source>
        <dbReference type="Pfam" id="PF01551"/>
    </source>
</evidence>
<dbReference type="PANTHER" id="PTHR21666">
    <property type="entry name" value="PEPTIDASE-RELATED"/>
    <property type="match status" value="1"/>
</dbReference>
<sequence length="493" mass="52782">MNFFVKTSTRLRASTVTLRASVERHPGRVAASVGAVLLLTSATAFGLAEYGPQPQLPATTTLDIPVSMDLAPQARALDDQPQLVYTTAHVRAADSVDTLLRRLQITDPQQLRLLSKDADLHGLLRSPGHVVTARVNSLGELVELQARLPQTGMASASHGKDAGLSQTELAKGQPDAKPQAAVEWRLLTLRAQPGGGFARTISHETAQAQLRMASGVVHSTLFAAADAAGMPDAVTAQLVNLFAGVVNFRRDLRPGDRFTVVYRVYEANGQVLRVGRILSAQFTNRGTTHSAVWFDPRGHAQAAGYYSPSGGSLARAFLLSPLPYDRLTSGYGWRISPIFHKPEFHKGVDWAIPVGTPVRTIADGRVVYAGWGTGYGKYVKVVHPGGFATIYSHLSKFEVHVGEQVKQGEVVALSGNTGWSTGPHLYFQFFVNGTPVNPLDLAHYSPKGASVPAALRSEFIAQTATSAQLLALVPGAEMASASQEPRSTMPSRG</sequence>
<dbReference type="Pfam" id="PF01551">
    <property type="entry name" value="Peptidase_M23"/>
    <property type="match status" value="1"/>
</dbReference>
<dbReference type="InterPro" id="IPR011055">
    <property type="entry name" value="Dup_hybrid_motif"/>
</dbReference>
<accession>A0A1J5RQK9</accession>
<evidence type="ECO:0000313" key="3">
    <source>
        <dbReference type="EMBL" id="OIQ94255.1"/>
    </source>
</evidence>
<dbReference type="CDD" id="cd12797">
    <property type="entry name" value="M23_peptidase"/>
    <property type="match status" value="1"/>
</dbReference>
<keyword evidence="1" id="KW-0732">Signal</keyword>
<name>A0A1J5RQK9_9ZZZZ</name>
<comment type="caution">
    <text evidence="3">The sequence shown here is derived from an EMBL/GenBank/DDBJ whole genome shotgun (WGS) entry which is preliminary data.</text>
</comment>
<organism evidence="3">
    <name type="scientific">mine drainage metagenome</name>
    <dbReference type="NCBI Taxonomy" id="410659"/>
    <lineage>
        <taxon>unclassified sequences</taxon>
        <taxon>metagenomes</taxon>
        <taxon>ecological metagenomes</taxon>
    </lineage>
</organism>
<reference evidence="3" key="1">
    <citation type="submission" date="2016-10" db="EMBL/GenBank/DDBJ databases">
        <title>Sequence of Gallionella enrichment culture.</title>
        <authorList>
            <person name="Poehlein A."/>
            <person name="Muehling M."/>
            <person name="Daniel R."/>
        </authorList>
    </citation>
    <scope>NUCLEOTIDE SEQUENCE</scope>
</reference>
<dbReference type="Gene3D" id="2.70.70.10">
    <property type="entry name" value="Glucose Permease (Domain IIA)"/>
    <property type="match status" value="1"/>
</dbReference>
<dbReference type="EMBL" id="MLJW01000190">
    <property type="protein sequence ID" value="OIQ94255.1"/>
    <property type="molecule type" value="Genomic_DNA"/>
</dbReference>
<dbReference type="InterPro" id="IPR050570">
    <property type="entry name" value="Cell_wall_metabolism_enzyme"/>
</dbReference>
<dbReference type="EC" id="3.4.24.-" evidence="3"/>
<dbReference type="AlphaFoldDB" id="A0A1J5RQK9"/>
<dbReference type="InterPro" id="IPR016047">
    <property type="entry name" value="M23ase_b-sheet_dom"/>
</dbReference>
<dbReference type="GO" id="GO:0004222">
    <property type="term" value="F:metalloendopeptidase activity"/>
    <property type="evidence" value="ECO:0007669"/>
    <property type="project" value="TreeGrafter"/>
</dbReference>
<feature type="domain" description="M23ase beta-sheet core" evidence="2">
    <location>
        <begin position="344"/>
        <end position="438"/>
    </location>
</feature>